<name>A1S139_THEPD</name>
<dbReference type="eggNOG" id="arCOG05585">
    <property type="taxonomic scope" value="Archaea"/>
</dbReference>
<evidence type="ECO:0000313" key="2">
    <source>
        <dbReference type="EMBL" id="ABL79169.1"/>
    </source>
</evidence>
<organism evidence="2 3">
    <name type="scientific">Thermofilum pendens (strain DSM 2475 / Hrk 5)</name>
    <dbReference type="NCBI Taxonomy" id="368408"/>
    <lineage>
        <taxon>Archaea</taxon>
        <taxon>Thermoproteota</taxon>
        <taxon>Thermoprotei</taxon>
        <taxon>Thermofilales</taxon>
        <taxon>Thermofilaceae</taxon>
        <taxon>Thermofilum</taxon>
    </lineage>
</organism>
<dbReference type="SUPFAM" id="SSF58104">
    <property type="entry name" value="Methyl-accepting chemotaxis protein (MCP) signaling domain"/>
    <property type="match status" value="1"/>
</dbReference>
<reference evidence="3" key="1">
    <citation type="journal article" date="2008" name="J. Bacteriol.">
        <title>Genome sequence of Thermofilum pendens reveals an exceptional loss of biosynthetic pathways without genome reduction.</title>
        <authorList>
            <person name="Anderson I."/>
            <person name="Rodriguez J."/>
            <person name="Susanti D."/>
            <person name="Porat I."/>
            <person name="Reich C."/>
            <person name="Ulrich L.E."/>
            <person name="Elkins J.G."/>
            <person name="Mavromatis K."/>
            <person name="Lykidis A."/>
            <person name="Kim E."/>
            <person name="Thompson L.S."/>
            <person name="Nolan M."/>
            <person name="Land M."/>
            <person name="Copeland A."/>
            <person name="Lapidus A."/>
            <person name="Lucas S."/>
            <person name="Detter C."/>
            <person name="Zhulin I.B."/>
            <person name="Olsen G.J."/>
            <person name="Whitman W."/>
            <person name="Mukhopadhyay B."/>
            <person name="Bristow J."/>
            <person name="Kyrpides N."/>
        </authorList>
    </citation>
    <scope>NUCLEOTIDE SEQUENCE [LARGE SCALE GENOMIC DNA]</scope>
    <source>
        <strain evidence="3">DSM 2475 / Hrk 5</strain>
    </source>
</reference>
<feature type="coiled-coil region" evidence="1">
    <location>
        <begin position="393"/>
        <end position="420"/>
    </location>
</feature>
<dbReference type="Proteomes" id="UP000000641">
    <property type="component" value="Chromosome"/>
</dbReference>
<gene>
    <name evidence="2" type="ordered locus">Tpen_1774</name>
</gene>
<dbReference type="STRING" id="368408.Tpen_1774"/>
<keyword evidence="3" id="KW-1185">Reference proteome</keyword>
<dbReference type="AlphaFoldDB" id="A1S139"/>
<dbReference type="HOGENOM" id="CLU_462050_0_0_2"/>
<dbReference type="KEGG" id="tpe:Tpen_1774"/>
<accession>A1S139</accession>
<keyword evidence="1" id="KW-0175">Coiled coil</keyword>
<sequence length="588" mass="63372">MNAMLRRVLAVLVALTVLAPALYAQPVIGVKKTVVREMDVVPGCSYNTTATVTLIFDGDVVLNFTDYVAYPEEGDVASTEPPASSLVTGNLRATTWRNLNVTKGYSLKYSVPSRSLFNVSVQLSADGKPLKLNCSSGYCVAQALKAKTLEYTLTVSAIDPLLSKLQLPISVSWSVDPAYLYPVAYSENPQSVRESGTEVSFQWSSVINGSYSLSVVFEIRGENPWGEVAVSPPIVTVTLDPRVQAALMSRYKSFMYKFLESNLGNLTQLEENVTQLRDLLYNLSKGFGEEASMLESAAGQAEQASSYMFTAAQQIKNLSGRAGSLRGEAAAWLQNASELVAKAKEALGSASRNASLTDEKVKKVLAALNSSAYVNVSAVTSLIEVSRNQLGEVEGLLERYKSILAEIEGLQGQASEAAENLASGAQRLRLMSSMLREAAYNLRSLSEGLARAASLIDSSLGKLSKLGSSSVMPEGFDEYNRTFYSQVAVSLTPGVELRTEMMGEVYYFSLPYIKVKRSVPDVSGVKLESPSRRVASAWPLALLVVFAGAALALGKRGSRQSSPASEEALSRIRSLKERISRIEVGVGA</sequence>
<dbReference type="EMBL" id="CP000505">
    <property type="protein sequence ID" value="ABL79169.1"/>
    <property type="molecule type" value="Genomic_DNA"/>
</dbReference>
<evidence type="ECO:0000313" key="3">
    <source>
        <dbReference type="Proteomes" id="UP000000641"/>
    </source>
</evidence>
<dbReference type="EnsemblBacteria" id="ABL79169">
    <property type="protein sequence ID" value="ABL79169"/>
    <property type="gene ID" value="Tpen_1774"/>
</dbReference>
<proteinExistence type="predicted"/>
<evidence type="ECO:0000256" key="1">
    <source>
        <dbReference type="SAM" id="Coils"/>
    </source>
</evidence>
<protein>
    <submittedName>
        <fullName evidence="2">Uncharacterized protein</fullName>
    </submittedName>
</protein>